<sequence>MKNKSLMKFLQCLQAIISFDSIFCLILSRANITFASF</sequence>
<evidence type="ECO:0000313" key="2">
    <source>
        <dbReference type="Proteomes" id="UP001054252"/>
    </source>
</evidence>
<name>A0AAV5JQV4_9ROSI</name>
<protein>
    <submittedName>
        <fullName evidence="1">Uncharacterized protein</fullName>
    </submittedName>
</protein>
<gene>
    <name evidence="1" type="ORF">SLEP1_g24684</name>
</gene>
<dbReference type="AlphaFoldDB" id="A0AAV5JQV4"/>
<reference evidence="1 2" key="1">
    <citation type="journal article" date="2021" name="Commun. Biol.">
        <title>The genome of Shorea leprosula (Dipterocarpaceae) highlights the ecological relevance of drought in aseasonal tropical rainforests.</title>
        <authorList>
            <person name="Ng K.K.S."/>
            <person name="Kobayashi M.J."/>
            <person name="Fawcett J.A."/>
            <person name="Hatakeyama M."/>
            <person name="Paape T."/>
            <person name="Ng C.H."/>
            <person name="Ang C.C."/>
            <person name="Tnah L.H."/>
            <person name="Lee C.T."/>
            <person name="Nishiyama T."/>
            <person name="Sese J."/>
            <person name="O'Brien M.J."/>
            <person name="Copetti D."/>
            <person name="Mohd Noor M.I."/>
            <person name="Ong R.C."/>
            <person name="Putra M."/>
            <person name="Sireger I.Z."/>
            <person name="Indrioko S."/>
            <person name="Kosugi Y."/>
            <person name="Izuno A."/>
            <person name="Isagi Y."/>
            <person name="Lee S.L."/>
            <person name="Shimizu K.K."/>
        </authorList>
    </citation>
    <scope>NUCLEOTIDE SEQUENCE [LARGE SCALE GENOMIC DNA]</scope>
    <source>
        <strain evidence="1">214</strain>
    </source>
</reference>
<accession>A0AAV5JQV4</accession>
<proteinExistence type="predicted"/>
<comment type="caution">
    <text evidence="1">The sequence shown here is derived from an EMBL/GenBank/DDBJ whole genome shotgun (WGS) entry which is preliminary data.</text>
</comment>
<dbReference type="Proteomes" id="UP001054252">
    <property type="component" value="Unassembled WGS sequence"/>
</dbReference>
<organism evidence="1 2">
    <name type="scientific">Rubroshorea leprosula</name>
    <dbReference type="NCBI Taxonomy" id="152421"/>
    <lineage>
        <taxon>Eukaryota</taxon>
        <taxon>Viridiplantae</taxon>
        <taxon>Streptophyta</taxon>
        <taxon>Embryophyta</taxon>
        <taxon>Tracheophyta</taxon>
        <taxon>Spermatophyta</taxon>
        <taxon>Magnoliopsida</taxon>
        <taxon>eudicotyledons</taxon>
        <taxon>Gunneridae</taxon>
        <taxon>Pentapetalae</taxon>
        <taxon>rosids</taxon>
        <taxon>malvids</taxon>
        <taxon>Malvales</taxon>
        <taxon>Dipterocarpaceae</taxon>
        <taxon>Rubroshorea</taxon>
    </lineage>
</organism>
<evidence type="ECO:0000313" key="1">
    <source>
        <dbReference type="EMBL" id="GKV13698.1"/>
    </source>
</evidence>
<keyword evidence="2" id="KW-1185">Reference proteome</keyword>
<dbReference type="EMBL" id="BPVZ01000039">
    <property type="protein sequence ID" value="GKV13698.1"/>
    <property type="molecule type" value="Genomic_DNA"/>
</dbReference>